<dbReference type="InterPro" id="IPR029044">
    <property type="entry name" value="Nucleotide-diphossugar_trans"/>
</dbReference>
<dbReference type="Proteomes" id="UP000658258">
    <property type="component" value="Unassembled WGS sequence"/>
</dbReference>
<proteinExistence type="predicted"/>
<evidence type="ECO:0000256" key="4">
    <source>
        <dbReference type="ARBA" id="ARBA00022989"/>
    </source>
</evidence>
<feature type="transmembrane region" description="Helical" evidence="6">
    <location>
        <begin position="344"/>
        <end position="366"/>
    </location>
</feature>
<feature type="transmembrane region" description="Helical" evidence="6">
    <location>
        <begin position="386"/>
        <end position="410"/>
    </location>
</feature>
<feature type="transmembrane region" description="Helical" evidence="6">
    <location>
        <begin position="315"/>
        <end position="337"/>
    </location>
</feature>
<comment type="subcellular location">
    <subcellularLocation>
        <location evidence="1">Endomembrane system</location>
    </subcellularLocation>
</comment>
<dbReference type="CDD" id="cd06437">
    <property type="entry name" value="CESA_CaSu_A2"/>
    <property type="match status" value="1"/>
</dbReference>
<feature type="transmembrane region" description="Helical" evidence="6">
    <location>
        <begin position="444"/>
        <end position="465"/>
    </location>
</feature>
<feature type="transmembrane region" description="Helical" evidence="6">
    <location>
        <begin position="471"/>
        <end position="489"/>
    </location>
</feature>
<evidence type="ECO:0000256" key="3">
    <source>
        <dbReference type="ARBA" id="ARBA00022692"/>
    </source>
</evidence>
<protein>
    <submittedName>
        <fullName evidence="7">Glucosyltransferase</fullName>
    </submittedName>
</protein>
<evidence type="ECO:0000256" key="5">
    <source>
        <dbReference type="ARBA" id="ARBA00023136"/>
    </source>
</evidence>
<dbReference type="PANTHER" id="PTHR32044:SF80">
    <property type="entry name" value="XYLOGLUCAN GLYCOSYLTRANSFERASE 2-RELATED"/>
    <property type="match status" value="1"/>
</dbReference>
<evidence type="ECO:0000256" key="6">
    <source>
        <dbReference type="SAM" id="Phobius"/>
    </source>
</evidence>
<keyword evidence="5 6" id="KW-0472">Membrane</keyword>
<evidence type="ECO:0000256" key="2">
    <source>
        <dbReference type="ARBA" id="ARBA00022679"/>
    </source>
</evidence>
<comment type="caution">
    <text evidence="7">The sequence shown here is derived from an EMBL/GenBank/DDBJ whole genome shotgun (WGS) entry which is preliminary data.</text>
</comment>
<name>A0ABQ3I005_9BACT</name>
<keyword evidence="2" id="KW-0808">Transferase</keyword>
<evidence type="ECO:0000256" key="1">
    <source>
        <dbReference type="ARBA" id="ARBA00004308"/>
    </source>
</evidence>
<accession>A0ABQ3I005</accession>
<gene>
    <name evidence="7" type="ORF">GCM10011340_02580</name>
</gene>
<dbReference type="Gene3D" id="3.90.550.10">
    <property type="entry name" value="Spore Coat Polysaccharide Biosynthesis Protein SpsA, Chain A"/>
    <property type="match status" value="1"/>
</dbReference>
<dbReference type="SUPFAM" id="SSF53448">
    <property type="entry name" value="Nucleotide-diphospho-sugar transferases"/>
    <property type="match status" value="1"/>
</dbReference>
<evidence type="ECO:0000313" key="7">
    <source>
        <dbReference type="EMBL" id="GHE51848.1"/>
    </source>
</evidence>
<sequence>MYWLELLIMTLYTGALLFIFAYSISQLSLVYHYKKAVKKGQIKQPATVGPDYEYPMVTVQLPVYNELYVVERLIDAVARFDWPKERLEIQVLDDSDDETVELIARKVSHWQQQGVAIEHVRRPERKGFKAGALQYGMARAKGEFIAIFDADFVPQPDFLKGSVPHFNQSKDIGVVQTRWGHINEKYSLLTRLQAFGLNTHFRVEQNGRFQGGHFLNFNGTAGVWRKTCIEDAGGWKADTLTEDLDLSYRAQLKGWKIFYTPEIVAPAELPAAMGAIKSQQYRWTKGAAETSRKLLPQVLKAQLPWGTKFHAAFHLLNSAVFICIVITALLSVPVLFIRNLSDGWGMLLNISMIFLMGYVFLVIFYWNGFKNDGVSFWQNLRQFVPQMFMLLSVFLGLSVHNAVAVFEGLIGKKSPFIRTPKFNIKTTKDSWHGNKYFSRKVNPLTLVEGLLSLYFSAGLALAFYFNDFALLPFHILLSLGFLLVFYYSVQHTRHA</sequence>
<keyword evidence="8" id="KW-1185">Reference proteome</keyword>
<dbReference type="EMBL" id="BNAG01000001">
    <property type="protein sequence ID" value="GHE51848.1"/>
    <property type="molecule type" value="Genomic_DNA"/>
</dbReference>
<keyword evidence="4 6" id="KW-1133">Transmembrane helix</keyword>
<evidence type="ECO:0000313" key="8">
    <source>
        <dbReference type="Proteomes" id="UP000658258"/>
    </source>
</evidence>
<reference evidence="8" key="1">
    <citation type="journal article" date="2019" name="Int. J. Syst. Evol. Microbiol.">
        <title>The Global Catalogue of Microorganisms (GCM) 10K type strain sequencing project: providing services to taxonomists for standard genome sequencing and annotation.</title>
        <authorList>
            <consortium name="The Broad Institute Genomics Platform"/>
            <consortium name="The Broad Institute Genome Sequencing Center for Infectious Disease"/>
            <person name="Wu L."/>
            <person name="Ma J."/>
        </authorList>
    </citation>
    <scope>NUCLEOTIDE SEQUENCE [LARGE SCALE GENOMIC DNA]</scope>
    <source>
        <strain evidence="8">CGMCC 1.15111</strain>
    </source>
</reference>
<dbReference type="PANTHER" id="PTHR32044">
    <property type="entry name" value="GLUCOMANNAN 4-BETA-MANNOSYLTRANSFERASE 9"/>
    <property type="match status" value="1"/>
</dbReference>
<dbReference type="Pfam" id="PF13641">
    <property type="entry name" value="Glyco_tranf_2_3"/>
    <property type="match status" value="1"/>
</dbReference>
<organism evidence="7 8">
    <name type="scientific">Roseivirga thermotolerans</name>
    <dbReference type="NCBI Taxonomy" id="1758176"/>
    <lineage>
        <taxon>Bacteria</taxon>
        <taxon>Pseudomonadati</taxon>
        <taxon>Bacteroidota</taxon>
        <taxon>Cytophagia</taxon>
        <taxon>Cytophagales</taxon>
        <taxon>Roseivirgaceae</taxon>
        <taxon>Roseivirga</taxon>
    </lineage>
</organism>
<keyword evidence="3 6" id="KW-0812">Transmembrane</keyword>